<evidence type="ECO:0000256" key="4">
    <source>
        <dbReference type="ARBA" id="ARBA00022737"/>
    </source>
</evidence>
<dbReference type="PROSITE" id="PS00028">
    <property type="entry name" value="ZINC_FINGER_C2H2_1"/>
    <property type="match status" value="4"/>
</dbReference>
<dbReference type="InterPro" id="IPR043359">
    <property type="entry name" value="GLI-like"/>
</dbReference>
<dbReference type="Pfam" id="PF23561">
    <property type="entry name" value="zf-C2H2_15"/>
    <property type="match status" value="1"/>
</dbReference>
<organism evidence="12 13">
    <name type="scientific">Periplaneta americana</name>
    <name type="common">American cockroach</name>
    <name type="synonym">Blatta americana</name>
    <dbReference type="NCBI Taxonomy" id="6978"/>
    <lineage>
        <taxon>Eukaryota</taxon>
        <taxon>Metazoa</taxon>
        <taxon>Ecdysozoa</taxon>
        <taxon>Arthropoda</taxon>
        <taxon>Hexapoda</taxon>
        <taxon>Insecta</taxon>
        <taxon>Pterygota</taxon>
        <taxon>Neoptera</taxon>
        <taxon>Polyneoptera</taxon>
        <taxon>Dictyoptera</taxon>
        <taxon>Blattodea</taxon>
        <taxon>Blattoidea</taxon>
        <taxon>Blattidae</taxon>
        <taxon>Blattinae</taxon>
        <taxon>Periplaneta</taxon>
    </lineage>
</organism>
<gene>
    <name evidence="12" type="ORF">ANN_25449</name>
</gene>
<dbReference type="Gene3D" id="3.30.160.60">
    <property type="entry name" value="Classic Zinc Finger"/>
    <property type="match status" value="4"/>
</dbReference>
<dbReference type="InterPro" id="IPR056436">
    <property type="entry name" value="Znf-C2H2_ZIC1-5/GLI1-3-like"/>
</dbReference>
<evidence type="ECO:0000313" key="12">
    <source>
        <dbReference type="EMBL" id="KAJ4427796.1"/>
    </source>
</evidence>
<keyword evidence="4" id="KW-0677">Repeat</keyword>
<keyword evidence="13" id="KW-1185">Reference proteome</keyword>
<evidence type="ECO:0008006" key="14">
    <source>
        <dbReference type="Google" id="ProtNLM"/>
    </source>
</evidence>
<reference evidence="12 13" key="1">
    <citation type="journal article" date="2022" name="Allergy">
        <title>Genome assembly and annotation of Periplaneta americana reveal a comprehensive cockroach allergen profile.</title>
        <authorList>
            <person name="Wang L."/>
            <person name="Xiong Q."/>
            <person name="Saelim N."/>
            <person name="Wang L."/>
            <person name="Nong W."/>
            <person name="Wan A.T."/>
            <person name="Shi M."/>
            <person name="Liu X."/>
            <person name="Cao Q."/>
            <person name="Hui J.H.L."/>
            <person name="Sookrung N."/>
            <person name="Leung T.F."/>
            <person name="Tungtrongchitr A."/>
            <person name="Tsui S.K.W."/>
        </authorList>
    </citation>
    <scope>NUCLEOTIDE SEQUENCE [LARGE SCALE GENOMIC DNA]</scope>
    <source>
        <strain evidence="12">PWHHKU_190912</strain>
    </source>
</reference>
<name>A0ABQ8S1B8_PERAM</name>
<dbReference type="PROSITE" id="PS50157">
    <property type="entry name" value="ZINC_FINGER_C2H2_2"/>
    <property type="match status" value="4"/>
</dbReference>
<dbReference type="PANTHER" id="PTHR45718:SF8">
    <property type="entry name" value="GLIS FAMILY ZINC FINGER 2"/>
    <property type="match status" value="1"/>
</dbReference>
<keyword evidence="7" id="KW-0238">DNA-binding</keyword>
<evidence type="ECO:0000256" key="7">
    <source>
        <dbReference type="ARBA" id="ARBA00023125"/>
    </source>
</evidence>
<evidence type="ECO:0000256" key="3">
    <source>
        <dbReference type="ARBA" id="ARBA00022723"/>
    </source>
</evidence>
<keyword evidence="3" id="KW-0479">Metal-binding</keyword>
<comment type="subcellular location">
    <subcellularLocation>
        <location evidence="1">Nucleus</location>
    </subcellularLocation>
</comment>
<dbReference type="PROSITE" id="PS50879">
    <property type="entry name" value="RNASE_H_1"/>
    <property type="match status" value="1"/>
</dbReference>
<feature type="domain" description="C2H2-type" evidence="10">
    <location>
        <begin position="330"/>
        <end position="357"/>
    </location>
</feature>
<feature type="domain" description="C2H2-type" evidence="10">
    <location>
        <begin position="358"/>
        <end position="385"/>
    </location>
</feature>
<dbReference type="InterPro" id="IPR012337">
    <property type="entry name" value="RNaseH-like_sf"/>
</dbReference>
<dbReference type="Gene3D" id="3.30.420.10">
    <property type="entry name" value="Ribonuclease H-like superfamily/Ribonuclease H"/>
    <property type="match status" value="1"/>
</dbReference>
<dbReference type="InterPro" id="IPR036236">
    <property type="entry name" value="Znf_C2H2_sf"/>
</dbReference>
<evidence type="ECO:0000256" key="8">
    <source>
        <dbReference type="ARBA" id="ARBA00023242"/>
    </source>
</evidence>
<dbReference type="Pfam" id="PF00075">
    <property type="entry name" value="RNase_H"/>
    <property type="match status" value="1"/>
</dbReference>
<evidence type="ECO:0000256" key="9">
    <source>
        <dbReference type="PROSITE-ProRule" id="PRU00042"/>
    </source>
</evidence>
<keyword evidence="6" id="KW-0862">Zinc</keyword>
<feature type="domain" description="RNase H type-1" evidence="11">
    <location>
        <begin position="1"/>
        <end position="99"/>
    </location>
</feature>
<feature type="non-terminal residue" evidence="12">
    <location>
        <position position="1"/>
    </location>
</feature>
<evidence type="ECO:0000256" key="1">
    <source>
        <dbReference type="ARBA" id="ARBA00004123"/>
    </source>
</evidence>
<dbReference type="SUPFAM" id="SSF57667">
    <property type="entry name" value="beta-beta-alpha zinc fingers"/>
    <property type="match status" value="2"/>
</dbReference>
<dbReference type="InterPro" id="IPR013087">
    <property type="entry name" value="Znf_C2H2_type"/>
</dbReference>
<dbReference type="Proteomes" id="UP001148838">
    <property type="component" value="Unassembled WGS sequence"/>
</dbReference>
<keyword evidence="8" id="KW-0539">Nucleus</keyword>
<accession>A0ABQ8S1B8</accession>
<keyword evidence="5 9" id="KW-0863">Zinc-finger</keyword>
<dbReference type="EMBL" id="JAJSOF020000038">
    <property type="protein sequence ID" value="KAJ4427796.1"/>
    <property type="molecule type" value="Genomic_DNA"/>
</dbReference>
<evidence type="ECO:0000256" key="5">
    <source>
        <dbReference type="ARBA" id="ARBA00022771"/>
    </source>
</evidence>
<dbReference type="Pfam" id="PF00096">
    <property type="entry name" value="zf-C2H2"/>
    <property type="match status" value="3"/>
</dbReference>
<dbReference type="SMART" id="SM00355">
    <property type="entry name" value="ZnF_C2H2"/>
    <property type="match status" value="5"/>
</dbReference>
<evidence type="ECO:0000313" key="13">
    <source>
        <dbReference type="Proteomes" id="UP001148838"/>
    </source>
</evidence>
<dbReference type="PANTHER" id="PTHR45718">
    <property type="entry name" value="TRANSCRIPTIONAL ACTIVATOR CUBITUS INTERRUPTUS"/>
    <property type="match status" value="1"/>
</dbReference>
<dbReference type="InterPro" id="IPR002156">
    <property type="entry name" value="RNaseH_domain"/>
</dbReference>
<feature type="domain" description="C2H2-type" evidence="10">
    <location>
        <begin position="386"/>
        <end position="415"/>
    </location>
</feature>
<evidence type="ECO:0000259" key="10">
    <source>
        <dbReference type="PROSITE" id="PS50157"/>
    </source>
</evidence>
<sequence>SLGYGTTSFDGEIVAISESLRNLLCHINKFRNAVILSDSKAAILSIVSKHTPSSQTAKITKMLFQLISLNKRIAFQWIPSHCGILGNENADALAKKGSIATYRPVTKSTYYSVKRFIKSTYLNFNKQNLITQSQGKKCNSLHQNPQLIPDLPRKSSVAALRLATGHDCLAKHLHRIGIYQSPNCPLCNSNQEMDSEHPKICASVADHDNIFEKYWSARVSLSAGSTSRGGIWCPYRLPDHSGAMGEIAEELRAAASPLAGQSDSEGSNSSLDLGNGVAGMALSAGEGGAAVKCRWTGCGHWFGHLDLLASHVTRVHATSGQGGLFYCGWEGCSRGDRGFNARYKMLVHVRTHTNEKPHHCFKCDKSFSRAENLKIHARSHTGERPYVCPVPGCGKAYSNSSDRFKHTRTHSVDKPYVCKVPGCPKRYTDPSSLRKHVKTYRHFPPGATSENEDFTNKSANSHNKLGCDEEDVFASDKKTAVPEVPQTTTLTAAPKILKRDSSGAIKLECEEQEDRTKEQCCSPLPSERCPKLCCAGSDGHVTLPPESQLLWNGTESHYSLFHSWINADLAAFSRSLPWTSGLSFWHHPLLQPTSCSQHLTGIINRSSISNSGLGTDMAKYSRMEIPAEDSETQDLPLDLTMHRAGTRV</sequence>
<feature type="domain" description="C2H2-type" evidence="10">
    <location>
        <begin position="416"/>
        <end position="445"/>
    </location>
</feature>
<evidence type="ECO:0000256" key="2">
    <source>
        <dbReference type="ARBA" id="ARBA00010831"/>
    </source>
</evidence>
<dbReference type="SUPFAM" id="SSF53098">
    <property type="entry name" value="Ribonuclease H-like"/>
    <property type="match status" value="1"/>
</dbReference>
<protein>
    <recommendedName>
        <fullName evidence="14">Zinc finger protein GLIS2</fullName>
    </recommendedName>
</protein>
<evidence type="ECO:0000256" key="6">
    <source>
        <dbReference type="ARBA" id="ARBA00022833"/>
    </source>
</evidence>
<dbReference type="InterPro" id="IPR036397">
    <property type="entry name" value="RNaseH_sf"/>
</dbReference>
<proteinExistence type="inferred from homology"/>
<comment type="similarity">
    <text evidence="2">Belongs to the GLI C2H2-type zinc-finger protein family.</text>
</comment>
<comment type="caution">
    <text evidence="12">The sequence shown here is derived from an EMBL/GenBank/DDBJ whole genome shotgun (WGS) entry which is preliminary data.</text>
</comment>
<evidence type="ECO:0000259" key="11">
    <source>
        <dbReference type="PROSITE" id="PS50879"/>
    </source>
</evidence>
<dbReference type="CDD" id="cd09276">
    <property type="entry name" value="Rnase_HI_RT_non_LTR"/>
    <property type="match status" value="1"/>
</dbReference>